<dbReference type="InterPro" id="IPR029063">
    <property type="entry name" value="SAM-dependent_MTases_sf"/>
</dbReference>
<sequence length="174" mass="20119">MAWNKRKEGRPKRREFGGGSINRTVYDYILEVLPENKTILELGSGWGSGELMQHWNLYSIEHKEAWFKLYNPQSFLVPVTHELGWYDIEILKEALSGLKYDLLLIDGPHYGREHFPANLDLFDTTVLMIFDDVNRSVGQNVIKEVSELVCRPYVIHYPNTKESFGVIEGTQTCP</sequence>
<dbReference type="Gene3D" id="3.40.50.150">
    <property type="entry name" value="Vaccinia Virus protein VP39"/>
    <property type="match status" value="1"/>
</dbReference>
<reference evidence="1" key="1">
    <citation type="journal article" date="2015" name="Nature">
        <title>Complex archaea that bridge the gap between prokaryotes and eukaryotes.</title>
        <authorList>
            <person name="Spang A."/>
            <person name="Saw J.H."/>
            <person name="Jorgensen S.L."/>
            <person name="Zaremba-Niedzwiedzka K."/>
            <person name="Martijn J."/>
            <person name="Lind A.E."/>
            <person name="van Eijk R."/>
            <person name="Schleper C."/>
            <person name="Guy L."/>
            <person name="Ettema T.J."/>
        </authorList>
    </citation>
    <scope>NUCLEOTIDE SEQUENCE</scope>
</reference>
<accession>A0A0F9UGU3</accession>
<protein>
    <recommendedName>
        <fullName evidence="2">Class I SAM-dependent methyltransferase</fullName>
    </recommendedName>
</protein>
<dbReference type="EMBL" id="LAZR01000095">
    <property type="protein sequence ID" value="KKN92440.1"/>
    <property type="molecule type" value="Genomic_DNA"/>
</dbReference>
<evidence type="ECO:0008006" key="2">
    <source>
        <dbReference type="Google" id="ProtNLM"/>
    </source>
</evidence>
<gene>
    <name evidence="1" type="ORF">LCGC14_0209310</name>
</gene>
<name>A0A0F9UGU3_9ZZZZ</name>
<comment type="caution">
    <text evidence="1">The sequence shown here is derived from an EMBL/GenBank/DDBJ whole genome shotgun (WGS) entry which is preliminary data.</text>
</comment>
<dbReference type="AlphaFoldDB" id="A0A0F9UGU3"/>
<organism evidence="1">
    <name type="scientific">marine sediment metagenome</name>
    <dbReference type="NCBI Taxonomy" id="412755"/>
    <lineage>
        <taxon>unclassified sequences</taxon>
        <taxon>metagenomes</taxon>
        <taxon>ecological metagenomes</taxon>
    </lineage>
</organism>
<proteinExistence type="predicted"/>
<evidence type="ECO:0000313" key="1">
    <source>
        <dbReference type="EMBL" id="KKN92440.1"/>
    </source>
</evidence>